<comment type="caution">
    <text evidence="4">The sequence shown here is derived from an EMBL/GenBank/DDBJ whole genome shotgun (WGS) entry which is preliminary data.</text>
</comment>
<protein>
    <submittedName>
        <fullName evidence="4">Putative 3-deoxy-D-manno-octulosonate cytidylyltransferase</fullName>
    </submittedName>
</protein>
<sequence>MNKKIVAMIPAHLASVRFPKKVLFEIHGLPMIEHVRRRAILSGAFSDVIVATCDKEIQSLIEGFAGKVIVTSNTHKNGTTRVAEAIEKVDCTHVVLLQADEPLLLPEDLILFVDKVKEDNTDTVTWNATGPIEHIEELDRHSFVKCFVNSNGRIQFCFRRSPCYGKFEDTKTMIRKILGIIAYEKNFLLKLSKMKSSNFETFEFIEQMRIIENEYKLMSVPFDHTLPSINEPGEVEEVLEKLKISEIQNTYLTSILNH</sequence>
<dbReference type="AlphaFoldDB" id="A0A0E2AYZ0"/>
<evidence type="ECO:0000256" key="3">
    <source>
        <dbReference type="ARBA" id="ARBA00022985"/>
    </source>
</evidence>
<dbReference type="InterPro" id="IPR029044">
    <property type="entry name" value="Nucleotide-diphossugar_trans"/>
</dbReference>
<organism evidence="4 5">
    <name type="scientific">Leptospira kirschneri str. H1</name>
    <dbReference type="NCBI Taxonomy" id="1049966"/>
    <lineage>
        <taxon>Bacteria</taxon>
        <taxon>Pseudomonadati</taxon>
        <taxon>Spirochaetota</taxon>
        <taxon>Spirochaetia</taxon>
        <taxon>Leptospirales</taxon>
        <taxon>Leptospiraceae</taxon>
        <taxon>Leptospira</taxon>
    </lineage>
</organism>
<dbReference type="InterPro" id="IPR003329">
    <property type="entry name" value="Cytidylyl_trans"/>
</dbReference>
<evidence type="ECO:0000313" key="5">
    <source>
        <dbReference type="Proteomes" id="UP000006253"/>
    </source>
</evidence>
<dbReference type="PANTHER" id="PTHR42866">
    <property type="entry name" value="3-DEOXY-MANNO-OCTULOSONATE CYTIDYLYLTRANSFERASE"/>
    <property type="match status" value="1"/>
</dbReference>
<dbReference type="Gene3D" id="3.90.550.10">
    <property type="entry name" value="Spore Coat Polysaccharide Biosynthesis Protein SpsA, Chain A"/>
    <property type="match status" value="1"/>
</dbReference>
<dbReference type="Proteomes" id="UP000006253">
    <property type="component" value="Unassembled WGS sequence"/>
</dbReference>
<dbReference type="GO" id="GO:0009103">
    <property type="term" value="P:lipopolysaccharide biosynthetic process"/>
    <property type="evidence" value="ECO:0007669"/>
    <property type="project" value="UniProtKB-KW"/>
</dbReference>
<dbReference type="GO" id="GO:0008690">
    <property type="term" value="F:3-deoxy-manno-octulosonate cytidylyltransferase activity"/>
    <property type="evidence" value="ECO:0007669"/>
    <property type="project" value="TreeGrafter"/>
</dbReference>
<keyword evidence="2 4" id="KW-0548">Nucleotidyltransferase</keyword>
<dbReference type="GO" id="GO:0005829">
    <property type="term" value="C:cytosol"/>
    <property type="evidence" value="ECO:0007669"/>
    <property type="project" value="TreeGrafter"/>
</dbReference>
<evidence type="ECO:0000256" key="2">
    <source>
        <dbReference type="ARBA" id="ARBA00022695"/>
    </source>
</evidence>
<dbReference type="EMBL" id="AHMY02000059">
    <property type="protein sequence ID" value="EKO14171.1"/>
    <property type="molecule type" value="Genomic_DNA"/>
</dbReference>
<dbReference type="Pfam" id="PF02348">
    <property type="entry name" value="CTP_transf_3"/>
    <property type="match status" value="1"/>
</dbReference>
<proteinExistence type="predicted"/>
<dbReference type="PANTHER" id="PTHR42866:SF2">
    <property type="entry name" value="3-DEOXY-MANNO-OCTULOSONATE CYTIDYLYLTRANSFERASE, MITOCHONDRIAL"/>
    <property type="match status" value="1"/>
</dbReference>
<keyword evidence="1 4" id="KW-0808">Transferase</keyword>
<keyword evidence="3" id="KW-0448">Lipopolysaccharide biosynthesis</keyword>
<accession>A0A0E2AYZ0</accession>
<gene>
    <name evidence="4" type="ORF">LEP1GSC081_2032</name>
</gene>
<evidence type="ECO:0000256" key="1">
    <source>
        <dbReference type="ARBA" id="ARBA00022679"/>
    </source>
</evidence>
<name>A0A0E2AYZ0_9LEPT</name>
<dbReference type="SUPFAM" id="SSF53448">
    <property type="entry name" value="Nucleotide-diphospho-sugar transferases"/>
    <property type="match status" value="1"/>
</dbReference>
<evidence type="ECO:0000313" key="4">
    <source>
        <dbReference type="EMBL" id="EKO14171.1"/>
    </source>
</evidence>
<dbReference type="RefSeq" id="WP_004766709.1">
    <property type="nucleotide sequence ID" value="NZ_AHMY02000059.1"/>
</dbReference>
<reference evidence="4 5" key="1">
    <citation type="submission" date="2012-10" db="EMBL/GenBank/DDBJ databases">
        <authorList>
            <person name="Harkins D.M."/>
            <person name="Durkin A.S."/>
            <person name="Brinkac L.M."/>
            <person name="Selengut J.D."/>
            <person name="Sanka R."/>
            <person name="DePew J."/>
            <person name="Purushe J."/>
            <person name="Peacock S.J."/>
            <person name="Thaipadungpanit J."/>
            <person name="Wuthiekanun V.W."/>
            <person name="Day N.P."/>
            <person name="Vinetz J.M."/>
            <person name="Sutton G.G."/>
            <person name="Nelson W.C."/>
            <person name="Fouts D.E."/>
        </authorList>
    </citation>
    <scope>NUCLEOTIDE SEQUENCE [LARGE SCALE GENOMIC DNA]</scope>
    <source>
        <strain evidence="4 5">H1</strain>
    </source>
</reference>